<dbReference type="EMBL" id="CZAY01000030">
    <property type="protein sequence ID" value="CUQ19004.1"/>
    <property type="molecule type" value="Genomic_DNA"/>
</dbReference>
<name>A0A174U8S4_9FIRM</name>
<proteinExistence type="predicted"/>
<dbReference type="NCBIfam" id="TIGR02893">
    <property type="entry name" value="spore_yabQ"/>
    <property type="match status" value="1"/>
</dbReference>
<feature type="transmembrane region" description="Helical" evidence="1">
    <location>
        <begin position="18"/>
        <end position="35"/>
    </location>
</feature>
<evidence type="ECO:0000313" key="3">
    <source>
        <dbReference type="Proteomes" id="UP000095485"/>
    </source>
</evidence>
<dbReference type="AlphaFoldDB" id="A0A174U8S4"/>
<dbReference type="Proteomes" id="UP000095485">
    <property type="component" value="Unassembled WGS sequence"/>
</dbReference>
<dbReference type="Pfam" id="PF09578">
    <property type="entry name" value="Spore_YabQ"/>
    <property type="match status" value="1"/>
</dbReference>
<feature type="transmembrane region" description="Helical" evidence="1">
    <location>
        <begin position="79"/>
        <end position="101"/>
    </location>
</feature>
<dbReference type="InterPro" id="IPR019074">
    <property type="entry name" value="YabQ"/>
</dbReference>
<evidence type="ECO:0000256" key="1">
    <source>
        <dbReference type="SAM" id="Phobius"/>
    </source>
</evidence>
<keyword evidence="1" id="KW-1133">Transmembrane helix</keyword>
<feature type="transmembrane region" description="Helical" evidence="1">
    <location>
        <begin position="56"/>
        <end position="73"/>
    </location>
</feature>
<accession>A0A174U8S4</accession>
<sequence length="127" mass="14684">MRNKENKVKCKMGIGKELFIFLLAVLTGAIVRLAYRCISCLREVVHHAHWVIELEDLIYWIGTAIFLFVQIYYTSSGSVRWYFILGVGIGGIIMSVFLAITGKICRKIVRRHSRFFTETLEKPGEKR</sequence>
<protein>
    <submittedName>
        <fullName evidence="2">Spore cortex biosynthesis protein YabQ</fullName>
    </submittedName>
</protein>
<keyword evidence="1" id="KW-0812">Transmembrane</keyword>
<organism evidence="2 3">
    <name type="scientific">Dorea longicatena</name>
    <dbReference type="NCBI Taxonomy" id="88431"/>
    <lineage>
        <taxon>Bacteria</taxon>
        <taxon>Bacillati</taxon>
        <taxon>Bacillota</taxon>
        <taxon>Clostridia</taxon>
        <taxon>Lachnospirales</taxon>
        <taxon>Lachnospiraceae</taxon>
        <taxon>Dorea</taxon>
    </lineage>
</organism>
<reference evidence="2 3" key="1">
    <citation type="submission" date="2015-09" db="EMBL/GenBank/DDBJ databases">
        <authorList>
            <consortium name="Pathogen Informatics"/>
        </authorList>
    </citation>
    <scope>NUCLEOTIDE SEQUENCE [LARGE SCALE GENOMIC DNA]</scope>
    <source>
        <strain evidence="2 3">2789STDY5834914</strain>
    </source>
</reference>
<gene>
    <name evidence="2" type="ORF">ERS852526_03090</name>
</gene>
<keyword evidence="1" id="KW-0472">Membrane</keyword>
<evidence type="ECO:0000313" key="2">
    <source>
        <dbReference type="EMBL" id="CUQ19004.1"/>
    </source>
</evidence>